<proteinExistence type="predicted"/>
<reference evidence="2 3" key="1">
    <citation type="submission" date="2019-11" db="EMBL/GenBank/DDBJ databases">
        <title>Lactobacillus sp. nov. CRM56-3, isolated from fermented tea leaves.</title>
        <authorList>
            <person name="Phuengjayaem S."/>
            <person name="Tanasupawat S."/>
        </authorList>
    </citation>
    <scope>NUCLEOTIDE SEQUENCE [LARGE SCALE GENOMIC DNA]</scope>
    <source>
        <strain evidence="2 3">CRM56-3</strain>
    </source>
</reference>
<protein>
    <submittedName>
        <fullName evidence="2">DUF4097 family beta strand repeat protein</fullName>
    </submittedName>
</protein>
<dbReference type="Gene3D" id="2.160.20.120">
    <property type="match status" value="1"/>
</dbReference>
<dbReference type="RefSeq" id="WP_155431035.1">
    <property type="nucleotide sequence ID" value="NZ_WNJO01000003.1"/>
</dbReference>
<sequence>MKKTFFAGLIIFVIGGVMLAIGLGKGGLRPIYWHDGLKIDDPVSQSQSISKVDTVNIKGQAFRDFGAVTIRRGSTARVVVHASQSAGIHTQVSGHQLTVTNHPYDHDFLGQFSTAHHSDAVVITVPKSTQIKRLNLSGAANVVADHLKFQRVTNSGDGNLRLVDASIAKKLVVAAHSYGDLTLEHANLGQGLNVDTEGNLTVRNSQINRANSHIQSGSGDVILDHNRWRDVKITNSEGDVSFKDQLVRRFFKVKTDEGDIDAKIPKKQSNTISTYSSDGDVNVYGISRYHYGRQAPARYQLTSSDGDITVTR</sequence>
<dbReference type="AlphaFoldDB" id="A0A7X2XUB8"/>
<feature type="domain" description="DUF4097" evidence="1">
    <location>
        <begin position="68"/>
        <end position="311"/>
    </location>
</feature>
<gene>
    <name evidence="2" type="ORF">GM612_03670</name>
</gene>
<organism evidence="2 3">
    <name type="scientific">Secundilactobacillus folii</name>
    <dbReference type="NCBI Taxonomy" id="2678357"/>
    <lineage>
        <taxon>Bacteria</taxon>
        <taxon>Bacillati</taxon>
        <taxon>Bacillota</taxon>
        <taxon>Bacilli</taxon>
        <taxon>Lactobacillales</taxon>
        <taxon>Lactobacillaceae</taxon>
        <taxon>Secundilactobacillus</taxon>
    </lineage>
</organism>
<dbReference type="EMBL" id="WNJO01000003">
    <property type="protein sequence ID" value="MTV81753.1"/>
    <property type="molecule type" value="Genomic_DNA"/>
</dbReference>
<evidence type="ECO:0000313" key="2">
    <source>
        <dbReference type="EMBL" id="MTV81753.1"/>
    </source>
</evidence>
<keyword evidence="3" id="KW-1185">Reference proteome</keyword>
<accession>A0A7X2XUB8</accession>
<evidence type="ECO:0000313" key="3">
    <source>
        <dbReference type="Proteomes" id="UP000466388"/>
    </source>
</evidence>
<dbReference type="Pfam" id="PF13349">
    <property type="entry name" value="DUF4097"/>
    <property type="match status" value="1"/>
</dbReference>
<name>A0A7X2XUB8_9LACO</name>
<evidence type="ECO:0000259" key="1">
    <source>
        <dbReference type="Pfam" id="PF13349"/>
    </source>
</evidence>
<dbReference type="Proteomes" id="UP000466388">
    <property type="component" value="Unassembled WGS sequence"/>
</dbReference>
<dbReference type="InterPro" id="IPR025164">
    <property type="entry name" value="Toastrack_DUF4097"/>
</dbReference>
<comment type="caution">
    <text evidence="2">The sequence shown here is derived from an EMBL/GenBank/DDBJ whole genome shotgun (WGS) entry which is preliminary data.</text>
</comment>